<dbReference type="InterPro" id="IPR007274">
    <property type="entry name" value="Cop_transporter"/>
</dbReference>
<dbReference type="Pfam" id="PF04145">
    <property type="entry name" value="Ctr"/>
    <property type="match status" value="1"/>
</dbReference>
<accession>A0A8H4W0I5</accession>
<dbReference type="PANTHER" id="PTHR12483:SF120">
    <property type="entry name" value="HIGH-AFFINITY COPPER TRANSPORTER CTRA2"/>
    <property type="match status" value="1"/>
</dbReference>
<keyword evidence="6" id="KW-1185">Reference proteome</keyword>
<proteinExistence type="inferred from homology"/>
<evidence type="ECO:0000256" key="4">
    <source>
        <dbReference type="RuleBase" id="RU367022"/>
    </source>
</evidence>
<evidence type="ECO:0000256" key="3">
    <source>
        <dbReference type="ARBA" id="ARBA00023136"/>
    </source>
</evidence>
<evidence type="ECO:0000313" key="6">
    <source>
        <dbReference type="Proteomes" id="UP000566819"/>
    </source>
</evidence>
<name>A0A8H4W0I5_9HELO</name>
<keyword evidence="2 4" id="KW-1133">Transmembrane helix</keyword>
<comment type="similarity">
    <text evidence="4">Belongs to the copper transporter (Ctr) (TC 1.A.56) family. SLC31A subfamily.</text>
</comment>
<comment type="subcellular location">
    <subcellularLocation>
        <location evidence="4">Membrane</location>
        <topology evidence="4">Multi-pass membrane protein</topology>
    </subcellularLocation>
</comment>
<dbReference type="Proteomes" id="UP000566819">
    <property type="component" value="Unassembled WGS sequence"/>
</dbReference>
<dbReference type="GO" id="GO:0005375">
    <property type="term" value="F:copper ion transmembrane transporter activity"/>
    <property type="evidence" value="ECO:0007669"/>
    <property type="project" value="UniProtKB-UniRule"/>
</dbReference>
<evidence type="ECO:0000256" key="1">
    <source>
        <dbReference type="ARBA" id="ARBA00022692"/>
    </source>
</evidence>
<keyword evidence="1 4" id="KW-0812">Transmembrane</keyword>
<reference evidence="5 6" key="1">
    <citation type="submission" date="2020-03" db="EMBL/GenBank/DDBJ databases">
        <title>Draft Genome Sequence of Cudoniella acicularis.</title>
        <authorList>
            <person name="Buettner E."/>
            <person name="Kellner H."/>
        </authorList>
    </citation>
    <scope>NUCLEOTIDE SEQUENCE [LARGE SCALE GENOMIC DNA]</scope>
    <source>
        <strain evidence="5 6">DSM 108380</strain>
    </source>
</reference>
<keyword evidence="3 4" id="KW-0472">Membrane</keyword>
<keyword evidence="4" id="KW-0813">Transport</keyword>
<organism evidence="5 6">
    <name type="scientific">Cudoniella acicularis</name>
    <dbReference type="NCBI Taxonomy" id="354080"/>
    <lineage>
        <taxon>Eukaryota</taxon>
        <taxon>Fungi</taxon>
        <taxon>Dikarya</taxon>
        <taxon>Ascomycota</taxon>
        <taxon>Pezizomycotina</taxon>
        <taxon>Leotiomycetes</taxon>
        <taxon>Helotiales</taxon>
        <taxon>Tricladiaceae</taxon>
        <taxon>Cudoniella</taxon>
    </lineage>
</organism>
<comment type="caution">
    <text evidence="5">The sequence shown here is derived from an EMBL/GenBank/DDBJ whole genome shotgun (WGS) entry which is preliminary data.</text>
</comment>
<dbReference type="PANTHER" id="PTHR12483">
    <property type="entry name" value="SOLUTE CARRIER FAMILY 31 COPPER TRANSPORTERS"/>
    <property type="match status" value="1"/>
</dbReference>
<dbReference type="EMBL" id="JAAMPI010000716">
    <property type="protein sequence ID" value="KAF4629127.1"/>
    <property type="molecule type" value="Genomic_DNA"/>
</dbReference>
<protein>
    <recommendedName>
        <fullName evidence="4">Copper transport protein</fullName>
    </recommendedName>
</protein>
<gene>
    <name evidence="5" type="ORF">G7Y89_g9017</name>
</gene>
<dbReference type="AlphaFoldDB" id="A0A8H4W0I5"/>
<evidence type="ECO:0000313" key="5">
    <source>
        <dbReference type="EMBL" id="KAF4629127.1"/>
    </source>
</evidence>
<dbReference type="OrthoDB" id="73901at2759"/>
<keyword evidence="4" id="KW-0187">Copper transport</keyword>
<keyword evidence="4" id="KW-0186">Copper</keyword>
<evidence type="ECO:0000256" key="2">
    <source>
        <dbReference type="ARBA" id="ARBA00022989"/>
    </source>
</evidence>
<keyword evidence="4" id="KW-0406">Ion transport</keyword>
<dbReference type="GO" id="GO:0005886">
    <property type="term" value="C:plasma membrane"/>
    <property type="evidence" value="ECO:0007669"/>
    <property type="project" value="TreeGrafter"/>
</dbReference>
<sequence length="321" mass="35553">MQSLLQCGYWGSSEELWHLKSAAVRLSQHEAVEEFAQVYKSAFITHTHGPPVTWSWISGSPIRALTGVSDWLSDGLCTVDCGIDFECGCPKQPDKVDEEEEPTLQSIPARLQVTSEQRSEPSSLKLFCNSLLSKMDMDTNTTTSSTTTSMSASMMAMTFFTSTSTPIYSSMWTPTNIGQYAGTCIFLIILATVFRALLAVKQWKETAWMDAEFNRRYVTVAGKLPKSERISSDPDTKRMILTENGVEEEVMVVKKRSMGTRPWRITVDPVRACLDTVIAGVGYLLMLAVMTVNVGYFLSILGGTFLGSLALGRYNPASMEH</sequence>
<feature type="transmembrane region" description="Helical" evidence="4">
    <location>
        <begin position="177"/>
        <end position="198"/>
    </location>
</feature>